<organism evidence="3 4">
    <name type="scientific">Catenulispora acidiphila (strain DSM 44928 / JCM 14897 / NBRC 102108 / NRRL B-24433 / ID139908)</name>
    <dbReference type="NCBI Taxonomy" id="479433"/>
    <lineage>
        <taxon>Bacteria</taxon>
        <taxon>Bacillati</taxon>
        <taxon>Actinomycetota</taxon>
        <taxon>Actinomycetes</taxon>
        <taxon>Catenulisporales</taxon>
        <taxon>Catenulisporaceae</taxon>
        <taxon>Catenulispora</taxon>
    </lineage>
</organism>
<evidence type="ECO:0000313" key="3">
    <source>
        <dbReference type="EMBL" id="ACU72305.1"/>
    </source>
</evidence>
<accession>C7Q8Y5</accession>
<keyword evidence="4" id="KW-1185">Reference proteome</keyword>
<dbReference type="GO" id="GO:0004674">
    <property type="term" value="F:protein serine/threonine kinase activity"/>
    <property type="evidence" value="ECO:0007669"/>
    <property type="project" value="UniProtKB-KW"/>
</dbReference>
<protein>
    <submittedName>
        <fullName evidence="3">Putative anti-sigma regulatory factor, serine/threonine protein kinase</fullName>
    </submittedName>
</protein>
<evidence type="ECO:0000256" key="1">
    <source>
        <dbReference type="ARBA" id="ARBA00022527"/>
    </source>
</evidence>
<keyword evidence="1 3" id="KW-0723">Serine/threonine-protein kinase</keyword>
<sequence>MDPEVQSGRTSPVAEAAVETEAETVVIQVPADADYLPIIRSASAHVATKVGCTLSEVADLRLAVDEACGLLLRHTIRDRQSLTGAGDLVCRFVLDEVALRVVLSRQARNAAPPQSDEFGWTILSALVDDILWRVDGPTVHVEILKRRTGGK</sequence>
<dbReference type="InterPro" id="IPR050267">
    <property type="entry name" value="Anti-sigma-factor_SerPK"/>
</dbReference>
<dbReference type="InParanoid" id="C7Q8Y5"/>
<dbReference type="FunCoup" id="C7Q8Y5">
    <property type="interactions" value="1"/>
</dbReference>
<evidence type="ECO:0000259" key="2">
    <source>
        <dbReference type="Pfam" id="PF13581"/>
    </source>
</evidence>
<dbReference type="KEGG" id="cai:Caci_3399"/>
<dbReference type="AlphaFoldDB" id="C7Q8Y5"/>
<dbReference type="Proteomes" id="UP000000851">
    <property type="component" value="Chromosome"/>
</dbReference>
<name>C7Q8Y5_CATAD</name>
<gene>
    <name evidence="3" type="ordered locus">Caci_3399</name>
</gene>
<dbReference type="EMBL" id="CP001700">
    <property type="protein sequence ID" value="ACU72305.1"/>
    <property type="molecule type" value="Genomic_DNA"/>
</dbReference>
<dbReference type="PANTHER" id="PTHR35526:SF3">
    <property type="entry name" value="ANTI-SIGMA-F FACTOR RSBW"/>
    <property type="match status" value="1"/>
</dbReference>
<proteinExistence type="predicted"/>
<dbReference type="Gene3D" id="3.30.565.10">
    <property type="entry name" value="Histidine kinase-like ATPase, C-terminal domain"/>
    <property type="match status" value="1"/>
</dbReference>
<keyword evidence="1 3" id="KW-0808">Transferase</keyword>
<dbReference type="Pfam" id="PF13581">
    <property type="entry name" value="HATPase_c_2"/>
    <property type="match status" value="1"/>
</dbReference>
<dbReference type="eggNOG" id="COG2172">
    <property type="taxonomic scope" value="Bacteria"/>
</dbReference>
<dbReference type="STRING" id="479433.Caci_3399"/>
<keyword evidence="1 3" id="KW-0418">Kinase</keyword>
<dbReference type="InterPro" id="IPR003594">
    <property type="entry name" value="HATPase_dom"/>
</dbReference>
<dbReference type="OrthoDB" id="3694612at2"/>
<dbReference type="InterPro" id="IPR036890">
    <property type="entry name" value="HATPase_C_sf"/>
</dbReference>
<dbReference type="PANTHER" id="PTHR35526">
    <property type="entry name" value="ANTI-SIGMA-F FACTOR RSBW-RELATED"/>
    <property type="match status" value="1"/>
</dbReference>
<feature type="domain" description="Histidine kinase/HSP90-like ATPase" evidence="2">
    <location>
        <begin position="29"/>
        <end position="134"/>
    </location>
</feature>
<dbReference type="HOGENOM" id="CLU_116681_1_2_11"/>
<evidence type="ECO:0000313" key="4">
    <source>
        <dbReference type="Proteomes" id="UP000000851"/>
    </source>
</evidence>
<reference evidence="3 4" key="1">
    <citation type="journal article" date="2009" name="Stand. Genomic Sci.">
        <title>Complete genome sequence of Catenulispora acidiphila type strain (ID 139908).</title>
        <authorList>
            <person name="Copeland A."/>
            <person name="Lapidus A."/>
            <person name="Glavina Del Rio T."/>
            <person name="Nolan M."/>
            <person name="Lucas S."/>
            <person name="Chen F."/>
            <person name="Tice H."/>
            <person name="Cheng J.F."/>
            <person name="Bruce D."/>
            <person name="Goodwin L."/>
            <person name="Pitluck S."/>
            <person name="Mikhailova N."/>
            <person name="Pati A."/>
            <person name="Ivanova N."/>
            <person name="Mavromatis K."/>
            <person name="Chen A."/>
            <person name="Palaniappan K."/>
            <person name="Chain P."/>
            <person name="Land M."/>
            <person name="Hauser L."/>
            <person name="Chang Y.J."/>
            <person name="Jeffries C.D."/>
            <person name="Chertkov O."/>
            <person name="Brettin T."/>
            <person name="Detter J.C."/>
            <person name="Han C."/>
            <person name="Ali Z."/>
            <person name="Tindall B.J."/>
            <person name="Goker M."/>
            <person name="Bristow J."/>
            <person name="Eisen J.A."/>
            <person name="Markowitz V."/>
            <person name="Hugenholtz P."/>
            <person name="Kyrpides N.C."/>
            <person name="Klenk H.P."/>
        </authorList>
    </citation>
    <scope>NUCLEOTIDE SEQUENCE [LARGE SCALE GENOMIC DNA]</scope>
    <source>
        <strain evidence="4">DSM 44928 / JCM 14897 / NBRC 102108 / NRRL B-24433 / ID139908</strain>
    </source>
</reference>